<keyword evidence="6" id="KW-1185">Reference proteome</keyword>
<dbReference type="NCBIfam" id="TIGR04560">
    <property type="entry name" value="ribo_THX"/>
    <property type="match status" value="1"/>
</dbReference>
<dbReference type="GO" id="GO:1990904">
    <property type="term" value="C:ribonucleoprotein complex"/>
    <property type="evidence" value="ECO:0007669"/>
    <property type="project" value="UniProtKB-KW"/>
</dbReference>
<evidence type="ECO:0000313" key="5">
    <source>
        <dbReference type="EMBL" id="SFD16766.1"/>
    </source>
</evidence>
<evidence type="ECO:0000256" key="3">
    <source>
        <dbReference type="ARBA" id="ARBA00023274"/>
    </source>
</evidence>
<sequence length="51" mass="5726">MKKQLLDMGKGDKKTKRGKINRGTFGARRPRIKKKQSIENKISVGAKAEAK</sequence>
<dbReference type="GO" id="GO:0005840">
    <property type="term" value="C:ribosome"/>
    <property type="evidence" value="ECO:0007669"/>
    <property type="project" value="UniProtKB-KW"/>
</dbReference>
<keyword evidence="2 5" id="KW-0689">Ribosomal protein</keyword>
<dbReference type="Proteomes" id="UP000199439">
    <property type="component" value="Unassembled WGS sequence"/>
</dbReference>
<dbReference type="EMBL" id="FOMI01000005">
    <property type="protein sequence ID" value="SFD16766.1"/>
    <property type="molecule type" value="Genomic_DNA"/>
</dbReference>
<evidence type="ECO:0000256" key="2">
    <source>
        <dbReference type="ARBA" id="ARBA00022980"/>
    </source>
</evidence>
<gene>
    <name evidence="5" type="ORF">SAMN04487987_105164</name>
</gene>
<dbReference type="InterPro" id="IPR031414">
    <property type="entry name" value="Ribosomal_bTHX"/>
</dbReference>
<accession>A0A1I1Q3N5</accession>
<feature type="region of interest" description="Disordered" evidence="4">
    <location>
        <begin position="1"/>
        <end position="33"/>
    </location>
</feature>
<dbReference type="InterPro" id="IPR030826">
    <property type="entry name" value="Ribosomal_bTHX/bTHXc/bTHXm"/>
</dbReference>
<comment type="similarity">
    <text evidence="1">Belongs to the bacterial ribosomal protein bTHX family.</text>
</comment>
<evidence type="ECO:0000313" key="6">
    <source>
        <dbReference type="Proteomes" id="UP000199439"/>
    </source>
</evidence>
<dbReference type="Pfam" id="PF17070">
    <property type="entry name" value="Thx"/>
    <property type="match status" value="1"/>
</dbReference>
<protein>
    <submittedName>
        <fullName evidence="5">RPS31 30S ribosomal protein S31</fullName>
    </submittedName>
</protein>
<organism evidence="5 6">
    <name type="scientific">Algibacter pectinivorans</name>
    <dbReference type="NCBI Taxonomy" id="870482"/>
    <lineage>
        <taxon>Bacteria</taxon>
        <taxon>Pseudomonadati</taxon>
        <taxon>Bacteroidota</taxon>
        <taxon>Flavobacteriia</taxon>
        <taxon>Flavobacteriales</taxon>
        <taxon>Flavobacteriaceae</taxon>
        <taxon>Algibacter</taxon>
    </lineage>
</organism>
<keyword evidence="3" id="KW-0687">Ribonucleoprotein</keyword>
<proteinExistence type="inferred from homology"/>
<evidence type="ECO:0000256" key="1">
    <source>
        <dbReference type="ARBA" id="ARBA00010834"/>
    </source>
</evidence>
<reference evidence="6" key="1">
    <citation type="submission" date="2016-10" db="EMBL/GenBank/DDBJ databases">
        <authorList>
            <person name="Varghese N."/>
            <person name="Submissions S."/>
        </authorList>
    </citation>
    <scope>NUCLEOTIDE SEQUENCE [LARGE SCALE GENOMIC DNA]</scope>
    <source>
        <strain evidence="6">DSM 25730</strain>
    </source>
</reference>
<dbReference type="AlphaFoldDB" id="A0A1I1Q3N5"/>
<evidence type="ECO:0000256" key="4">
    <source>
        <dbReference type="SAM" id="MobiDB-lite"/>
    </source>
</evidence>
<name>A0A1I1Q3N5_9FLAO</name>